<feature type="transmembrane region" description="Helical" evidence="1">
    <location>
        <begin position="155"/>
        <end position="186"/>
    </location>
</feature>
<name>A0A4R4SWD8_9ACTN</name>
<evidence type="ECO:0008006" key="4">
    <source>
        <dbReference type="Google" id="ProtNLM"/>
    </source>
</evidence>
<keyword evidence="1" id="KW-0812">Transmembrane</keyword>
<dbReference type="Proteomes" id="UP000295345">
    <property type="component" value="Unassembled WGS sequence"/>
</dbReference>
<dbReference type="EMBL" id="SMKI01000430">
    <property type="protein sequence ID" value="TDC67164.1"/>
    <property type="molecule type" value="Genomic_DNA"/>
</dbReference>
<dbReference type="AlphaFoldDB" id="A0A4R4SWD8"/>
<feature type="transmembrane region" description="Helical" evidence="1">
    <location>
        <begin position="102"/>
        <end position="124"/>
    </location>
</feature>
<evidence type="ECO:0000313" key="2">
    <source>
        <dbReference type="EMBL" id="TDC67164.1"/>
    </source>
</evidence>
<gene>
    <name evidence="2" type="ORF">E1283_29140</name>
</gene>
<organism evidence="2 3">
    <name type="scientific">Streptomyces hainanensis</name>
    <dbReference type="NCBI Taxonomy" id="402648"/>
    <lineage>
        <taxon>Bacteria</taxon>
        <taxon>Bacillati</taxon>
        <taxon>Actinomycetota</taxon>
        <taxon>Actinomycetes</taxon>
        <taxon>Kitasatosporales</taxon>
        <taxon>Streptomycetaceae</taxon>
        <taxon>Streptomyces</taxon>
    </lineage>
</organism>
<reference evidence="2 3" key="1">
    <citation type="submission" date="2019-03" db="EMBL/GenBank/DDBJ databases">
        <title>Draft genome sequences of novel Actinobacteria.</title>
        <authorList>
            <person name="Sahin N."/>
            <person name="Ay H."/>
            <person name="Saygin H."/>
        </authorList>
    </citation>
    <scope>NUCLEOTIDE SEQUENCE [LARGE SCALE GENOMIC DNA]</scope>
    <source>
        <strain evidence="2 3">DSM 41900</strain>
    </source>
</reference>
<evidence type="ECO:0000313" key="3">
    <source>
        <dbReference type="Proteomes" id="UP000295345"/>
    </source>
</evidence>
<evidence type="ECO:0000256" key="1">
    <source>
        <dbReference type="SAM" id="Phobius"/>
    </source>
</evidence>
<dbReference type="OrthoDB" id="4247891at2"/>
<accession>A0A4R4SWD8</accession>
<comment type="caution">
    <text evidence="2">The sequence shown here is derived from an EMBL/GenBank/DDBJ whole genome shotgun (WGS) entry which is preliminary data.</text>
</comment>
<keyword evidence="1" id="KW-0472">Membrane</keyword>
<protein>
    <recommendedName>
        <fullName evidence="4">DUF624 domain-containing protein</fullName>
    </recommendedName>
</protein>
<sequence>MAGRREGRFGTGLALFGEVVIVGALVAVLVLPVVTALPALAAGAAHLRRHLSGDSVRVADLLRDFVAACRALWAAGLAVTGIVLVLLWNLSLAQADVLPGAGGLLLVTPLMLLALGVVLLRAAAGWRPDGATAPALLRESAERAVRDPGGSVLLAFGWLMCAVFVWMLLPLALVAGGLLALAAIAVEQRLAARDQAAESDL</sequence>
<keyword evidence="3" id="KW-1185">Reference proteome</keyword>
<dbReference type="RefSeq" id="WP_132821165.1">
    <property type="nucleotide sequence ID" value="NZ_SMKI01000430.1"/>
</dbReference>
<feature type="transmembrane region" description="Helical" evidence="1">
    <location>
        <begin position="65"/>
        <end position="90"/>
    </location>
</feature>
<proteinExistence type="predicted"/>
<keyword evidence="1" id="KW-1133">Transmembrane helix</keyword>
<feature type="transmembrane region" description="Helical" evidence="1">
    <location>
        <begin position="12"/>
        <end position="45"/>
    </location>
</feature>